<evidence type="ECO:0000313" key="6">
    <source>
        <dbReference type="EMBL" id="HAB3903196.1"/>
    </source>
</evidence>
<dbReference type="EMBL" id="DAAQLT010000004">
    <property type="protein sequence ID" value="HAD9879101.1"/>
    <property type="molecule type" value="Genomic_DNA"/>
</dbReference>
<dbReference type="InterPro" id="IPR010260">
    <property type="entry name" value="AlpA"/>
</dbReference>
<evidence type="ECO:0000313" key="9">
    <source>
        <dbReference type="EMBL" id="HAD9889427.1"/>
    </source>
</evidence>
<reference evidence="3" key="3">
    <citation type="submission" date="2018-07" db="EMBL/GenBank/DDBJ databases">
        <authorList>
            <consortium name="NARMS: The National Antimicrobial Resistance Monitoring System"/>
        </authorList>
    </citation>
    <scope>NUCLEOTIDE SEQUENCE</scope>
    <source>
        <strain evidence="3">CVM N31596</strain>
    </source>
</reference>
<evidence type="ECO:0000313" key="1">
    <source>
        <dbReference type="EMBL" id="EBX0218748.1"/>
    </source>
</evidence>
<evidence type="ECO:0000313" key="4">
    <source>
        <dbReference type="EMBL" id="EDD2847754.1"/>
    </source>
</evidence>
<reference evidence="5" key="1">
    <citation type="journal article" date="2018" name="Genome Biol.">
        <title>SKESA: strategic k-mer extension for scrupulous assemblies.</title>
        <authorList>
            <person name="Souvorov A."/>
            <person name="Agarwala R."/>
            <person name="Lipman D.J."/>
        </authorList>
    </citation>
    <scope>NUCLEOTIDE SEQUENCE</scope>
    <source>
        <strain evidence="5">Salmonella enterica</strain>
        <strain evidence="8">Sam_e41e40b1-ec00-4ec4-b35e-9d542ebee06a</strain>
        <strain evidence="9">Sam_f9e39395-c0eb-484c-8395-e668deecbaab</strain>
    </source>
</reference>
<protein>
    <submittedName>
        <fullName evidence="4">AlpA family phage regulatory protein</fullName>
    </submittedName>
    <submittedName>
        <fullName evidence="1">AlpA family transcriptional regulator</fullName>
    </submittedName>
</protein>
<dbReference type="EMBL" id="DAAGOL010000016">
    <property type="protein sequence ID" value="HAB3903196.1"/>
    <property type="molecule type" value="Genomic_DNA"/>
</dbReference>
<dbReference type="EMBL" id="DAAHEU010000002">
    <property type="protein sequence ID" value="HAB5809719.1"/>
    <property type="molecule type" value="Genomic_DNA"/>
</dbReference>
<evidence type="ECO:0000313" key="7">
    <source>
        <dbReference type="EMBL" id="HAB5809719.1"/>
    </source>
</evidence>
<proteinExistence type="predicted"/>
<evidence type="ECO:0000313" key="2">
    <source>
        <dbReference type="EMBL" id="ECG6844782.1"/>
    </source>
</evidence>
<dbReference type="EMBL" id="AAHJXE010000026">
    <property type="protein sequence ID" value="EBX0218748.1"/>
    <property type="molecule type" value="Genomic_DNA"/>
</dbReference>
<dbReference type="InterPro" id="IPR052931">
    <property type="entry name" value="Prophage_regulatory_activator"/>
</dbReference>
<gene>
    <name evidence="3" type="ORF">A9S97_24895</name>
    <name evidence="10" type="ORF">AIT18_05485</name>
    <name evidence="1" type="ORF">DQT01_20840</name>
    <name evidence="2" type="ORF">E3354_19700</name>
    <name evidence="9" type="ORF">G2205_19430</name>
    <name evidence="8" type="ORF">G2267_14075</name>
    <name evidence="4" type="ORF">GA713_22350</name>
    <name evidence="7" type="ORF">GB539_09420</name>
    <name evidence="6" type="ORF">GBW12_21660</name>
    <name evidence="5" type="ORF">GBZ82_09455</name>
</gene>
<dbReference type="Pfam" id="PF05930">
    <property type="entry name" value="Phage_AlpA"/>
    <property type="match status" value="1"/>
</dbReference>
<name>A0A5I6Z2S6_SALET</name>
<sequence>MAVRRFIRLPEVINRTGYGKTWIYHLIKRGEFPEPIKTGARTIAFIESEIDEWIEAIIRNSRQNAA</sequence>
<dbReference type="PANTHER" id="PTHR36154:SF1">
    <property type="entry name" value="DNA-BINDING TRANSCRIPTIONAL ACTIVATOR ALPA"/>
    <property type="match status" value="1"/>
</dbReference>
<dbReference type="EMBL" id="AAIPET010000019">
    <property type="protein sequence ID" value="ECG6844782.1"/>
    <property type="molecule type" value="Genomic_DNA"/>
</dbReference>
<reference evidence="8" key="4">
    <citation type="submission" date="2019-01" db="EMBL/GenBank/DDBJ databases">
        <authorList>
            <consortium name="NCBI Pathogen Detection Project"/>
        </authorList>
    </citation>
    <scope>NUCLEOTIDE SEQUENCE</scope>
    <source>
        <strain evidence="5">Salmonella enterica</strain>
        <strain evidence="8">Sam_e41e40b1-ec00-4ec4-b35e-9d542ebee06a</strain>
        <strain evidence="9">Sam_f9e39395-c0eb-484c-8395-e668deecbaab</strain>
    </source>
</reference>
<dbReference type="EMBL" id="AALTTE010000026">
    <property type="protein sequence ID" value="EDD2847754.1"/>
    <property type="molecule type" value="Genomic_DNA"/>
</dbReference>
<evidence type="ECO:0000313" key="5">
    <source>
        <dbReference type="EMBL" id="HAB1896221.1"/>
    </source>
</evidence>
<dbReference type="Gene3D" id="1.10.238.160">
    <property type="match status" value="1"/>
</dbReference>
<dbReference type="AlphaFoldDB" id="A0A5I6Z2S6"/>
<organism evidence="4">
    <name type="scientific">Salmonella enterica subsp. enterica serovar Brandenburg</name>
    <dbReference type="NCBI Taxonomy" id="149387"/>
    <lineage>
        <taxon>Bacteria</taxon>
        <taxon>Pseudomonadati</taxon>
        <taxon>Pseudomonadota</taxon>
        <taxon>Gammaproteobacteria</taxon>
        <taxon>Enterobacterales</taxon>
        <taxon>Enterobacteriaceae</taxon>
        <taxon>Salmonella</taxon>
    </lineage>
</organism>
<evidence type="ECO:0000313" key="8">
    <source>
        <dbReference type="EMBL" id="HAD9879101.1"/>
    </source>
</evidence>
<dbReference type="EMBL" id="DAAFXI010000003">
    <property type="protein sequence ID" value="HAB1896221.1"/>
    <property type="molecule type" value="Genomic_DNA"/>
</dbReference>
<evidence type="ECO:0000313" key="10">
    <source>
        <dbReference type="EMBL" id="QVP69242.1"/>
    </source>
</evidence>
<dbReference type="EMBL" id="CP074614">
    <property type="protein sequence ID" value="QVP69242.1"/>
    <property type="molecule type" value="Genomic_DNA"/>
</dbReference>
<dbReference type="EMBL" id="AAKJUQ010000025">
    <property type="protein sequence ID" value="ECS5010378.1"/>
    <property type="molecule type" value="Genomic_DNA"/>
</dbReference>
<evidence type="ECO:0000313" key="3">
    <source>
        <dbReference type="EMBL" id="ECS5010378.1"/>
    </source>
</evidence>
<accession>A0A5I6Z2S6</accession>
<dbReference type="RefSeq" id="WP_094882064.1">
    <property type="nucleotide sequence ID" value="NZ_CP025280.1"/>
</dbReference>
<reference evidence="10" key="2">
    <citation type="submission" date="2018-07" db="EMBL/GenBank/DDBJ databases">
        <authorList>
            <consortium name="GenomeTrakr network: Whole genome sequencing for foodborne pathogen traceback"/>
        </authorList>
    </citation>
    <scope>NUCLEOTIDE SEQUENCE</scope>
    <source>
        <strain evidence="10">CFSAN001008</strain>
    </source>
</reference>
<dbReference type="EMBL" id="DAAQLY010000013">
    <property type="protein sequence ID" value="HAD9889427.1"/>
    <property type="molecule type" value="Genomic_DNA"/>
</dbReference>
<reference evidence="4" key="5">
    <citation type="submission" date="2019-10" db="EMBL/GenBank/DDBJ databases">
        <authorList>
            <person name="Ashton P.M."/>
            <person name="Dallman T."/>
            <person name="Nair S."/>
            <person name="De Pinna E."/>
            <person name="Peters T."/>
            <person name="Grant K."/>
        </authorList>
    </citation>
    <scope>NUCLEOTIDE SEQUENCE</scope>
    <source>
        <strain evidence="1">484126</strain>
        <strain evidence="2">707197</strain>
        <strain evidence="4">814855</strain>
    </source>
</reference>
<dbReference type="PANTHER" id="PTHR36154">
    <property type="entry name" value="DNA-BINDING TRANSCRIPTIONAL ACTIVATOR ALPA"/>
    <property type="match status" value="1"/>
</dbReference>
<reference evidence="10" key="6">
    <citation type="submission" date="2021-05" db="EMBL/GenBank/DDBJ databases">
        <title>Whole genome PacBio Sequel sequence of Salmonella enterica subsp. enterica.</title>
        <authorList>
            <person name="Hoffmann M."/>
            <person name="Balkey M."/>
            <person name="Luo Y."/>
        </authorList>
    </citation>
    <scope>NUCLEOTIDE SEQUENCE</scope>
    <source>
        <strain evidence="10">CFSAN001008</strain>
    </source>
</reference>